<dbReference type="PANTHER" id="PTHR44176:SF1">
    <property type="entry name" value="DNAJ HOMOLOG SUBFAMILY C MEMBER 25"/>
    <property type="match status" value="1"/>
</dbReference>
<keyword evidence="4" id="KW-0472">Membrane</keyword>
<accession>A0A6G0HDU9</accession>
<dbReference type="PANTHER" id="PTHR44176">
    <property type="entry name" value="DNAJ HOMOLOG SUBFAMILY C MEMBER 25"/>
    <property type="match status" value="1"/>
</dbReference>
<dbReference type="GO" id="GO:0005789">
    <property type="term" value="C:endoplasmic reticulum membrane"/>
    <property type="evidence" value="ECO:0007669"/>
    <property type="project" value="TreeGrafter"/>
</dbReference>
<dbReference type="FunFam" id="1.10.287.110:FF:000036">
    <property type="entry name" value="dnaJ homolog subfamily C member 25"/>
    <property type="match status" value="1"/>
</dbReference>
<organism evidence="9 10">
    <name type="scientific">Larimichthys crocea</name>
    <name type="common">Large yellow croaker</name>
    <name type="synonym">Pseudosciaena crocea</name>
    <dbReference type="NCBI Taxonomy" id="215358"/>
    <lineage>
        <taxon>Eukaryota</taxon>
        <taxon>Metazoa</taxon>
        <taxon>Chordata</taxon>
        <taxon>Craniata</taxon>
        <taxon>Vertebrata</taxon>
        <taxon>Euteleostomi</taxon>
        <taxon>Actinopterygii</taxon>
        <taxon>Neopterygii</taxon>
        <taxon>Teleostei</taxon>
        <taxon>Neoteleostei</taxon>
        <taxon>Acanthomorphata</taxon>
        <taxon>Eupercaria</taxon>
        <taxon>Sciaenidae</taxon>
        <taxon>Larimichthys</taxon>
    </lineage>
</organism>
<dbReference type="Pfam" id="PF00226">
    <property type="entry name" value="DnaJ"/>
    <property type="match status" value="1"/>
</dbReference>
<evidence type="ECO:0000313" key="9">
    <source>
        <dbReference type="EMBL" id="KAE8277384.1"/>
    </source>
</evidence>
<evidence type="ECO:0000256" key="5">
    <source>
        <dbReference type="ARBA" id="ARBA00023186"/>
    </source>
</evidence>
<dbReference type="InterPro" id="IPR036869">
    <property type="entry name" value="J_dom_sf"/>
</dbReference>
<name>A0A6G0HDU9_LARCR</name>
<dbReference type="InterPro" id="IPR044632">
    <property type="entry name" value="DNAJC25-like"/>
</dbReference>
<dbReference type="SUPFAM" id="SSF46565">
    <property type="entry name" value="Chaperone J-domain"/>
    <property type="match status" value="1"/>
</dbReference>
<sequence length="170" mass="19683">MAAPTEYYRGDGEGFTACLRTVKSWWWVVVLLFSVPSLPTVTALVEGLYCGTEVCYDVLGVTREAAKAEIARAYRQLARRYHPDVFRPTEPGSEGETHESAQRKFLLIATAYETLKDEDTRRDYDYMLDHPEEYYQHYYAYYRRQLTPKVDVRVVILVTICAISIFQVCV</sequence>
<proteinExistence type="inferred from homology"/>
<comment type="caution">
    <text evidence="9">The sequence shown here is derived from an EMBL/GenBank/DDBJ whole genome shotgun (WGS) entry which is preliminary data.</text>
</comment>
<keyword evidence="10" id="KW-1185">Reference proteome</keyword>
<keyword evidence="2" id="KW-0812">Transmembrane</keyword>
<evidence type="ECO:0000256" key="7">
    <source>
        <dbReference type="ARBA" id="ARBA00024246"/>
    </source>
</evidence>
<evidence type="ECO:0000256" key="3">
    <source>
        <dbReference type="ARBA" id="ARBA00022989"/>
    </source>
</evidence>
<evidence type="ECO:0000256" key="6">
    <source>
        <dbReference type="ARBA" id="ARBA00024193"/>
    </source>
</evidence>
<dbReference type="GO" id="GO:0006457">
    <property type="term" value="P:protein folding"/>
    <property type="evidence" value="ECO:0007669"/>
    <property type="project" value="InterPro"/>
</dbReference>
<dbReference type="EMBL" id="REGW02000714">
    <property type="protein sequence ID" value="KAE8277384.1"/>
    <property type="molecule type" value="Genomic_DNA"/>
</dbReference>
<protein>
    <recommendedName>
        <fullName evidence="7">DnaJ homolog subfamily C member 25</fullName>
    </recommendedName>
</protein>
<dbReference type="PRINTS" id="PR00625">
    <property type="entry name" value="JDOMAIN"/>
</dbReference>
<keyword evidence="3" id="KW-1133">Transmembrane helix</keyword>
<keyword evidence="5" id="KW-0143">Chaperone</keyword>
<evidence type="ECO:0000256" key="4">
    <source>
        <dbReference type="ARBA" id="ARBA00023136"/>
    </source>
</evidence>
<evidence type="ECO:0000313" key="10">
    <source>
        <dbReference type="Proteomes" id="UP000424527"/>
    </source>
</evidence>
<evidence type="ECO:0000256" key="1">
    <source>
        <dbReference type="ARBA" id="ARBA00004141"/>
    </source>
</evidence>
<comment type="similarity">
    <text evidence="6">Belongs to the DNAJC25 family.</text>
</comment>
<dbReference type="Proteomes" id="UP000424527">
    <property type="component" value="Unassembled WGS sequence"/>
</dbReference>
<feature type="domain" description="J" evidence="8">
    <location>
        <begin position="54"/>
        <end position="128"/>
    </location>
</feature>
<gene>
    <name evidence="9" type="ORF">D5F01_LYC24692</name>
</gene>
<dbReference type="PROSITE" id="PS50076">
    <property type="entry name" value="DNAJ_2"/>
    <property type="match status" value="1"/>
</dbReference>
<dbReference type="SMART" id="SM00271">
    <property type="entry name" value="DnaJ"/>
    <property type="match status" value="1"/>
</dbReference>
<dbReference type="AlphaFoldDB" id="A0A6G0HDU9"/>
<dbReference type="InterPro" id="IPR001623">
    <property type="entry name" value="DnaJ_domain"/>
</dbReference>
<dbReference type="Gene3D" id="1.10.287.110">
    <property type="entry name" value="DnaJ domain"/>
    <property type="match status" value="1"/>
</dbReference>
<reference evidence="9 10" key="1">
    <citation type="submission" date="2019-07" db="EMBL/GenBank/DDBJ databases">
        <title>Chromosome genome assembly for large yellow croaker.</title>
        <authorList>
            <person name="Xiao S."/>
        </authorList>
    </citation>
    <scope>NUCLEOTIDE SEQUENCE [LARGE SCALE GENOMIC DNA]</scope>
    <source>
        <strain evidence="9">JMULYC20181020</strain>
        <tissue evidence="9">Muscle</tissue>
    </source>
</reference>
<evidence type="ECO:0000259" key="8">
    <source>
        <dbReference type="PROSITE" id="PS50076"/>
    </source>
</evidence>
<evidence type="ECO:0000256" key="2">
    <source>
        <dbReference type="ARBA" id="ARBA00022692"/>
    </source>
</evidence>
<comment type="subcellular location">
    <subcellularLocation>
        <location evidence="1">Membrane</location>
        <topology evidence="1">Multi-pass membrane protein</topology>
    </subcellularLocation>
</comment>
<dbReference type="CDD" id="cd06257">
    <property type="entry name" value="DnaJ"/>
    <property type="match status" value="1"/>
</dbReference>